<evidence type="ECO:0000313" key="1">
    <source>
        <dbReference type="EMBL" id="GAH10661.1"/>
    </source>
</evidence>
<protein>
    <submittedName>
        <fullName evidence="1">Uncharacterized protein</fullName>
    </submittedName>
</protein>
<gene>
    <name evidence="1" type="ORF">S01H4_57879</name>
</gene>
<sequence>IYAASDSGQVLQIDTTINNYTWIGGGPVSGGNHYWGDPIIGADKCIYWPPLDANRVLKFDPETQQLPSLVGDDLGAGAWKWQGGALATEGAIYCIPSNAKQILAINPFKELSMTMQNSIHTYPQELGRLFAKDGCNETFFGSAVRKFGIEKVFEFLVEECLPSDKEWANTCSGNSLPLFMIAASCENSAVSVIYHLLRRNVHDALSGNLNCVGVSKKRKVGST</sequence>
<proteinExistence type="predicted"/>
<dbReference type="EMBL" id="BART01033747">
    <property type="protein sequence ID" value="GAH10661.1"/>
    <property type="molecule type" value="Genomic_DNA"/>
</dbReference>
<dbReference type="AlphaFoldDB" id="X1CQH7"/>
<feature type="non-terminal residue" evidence="1">
    <location>
        <position position="1"/>
    </location>
</feature>
<organism evidence="1">
    <name type="scientific">marine sediment metagenome</name>
    <dbReference type="NCBI Taxonomy" id="412755"/>
    <lineage>
        <taxon>unclassified sequences</taxon>
        <taxon>metagenomes</taxon>
        <taxon>ecological metagenomes</taxon>
    </lineage>
</organism>
<comment type="caution">
    <text evidence="1">The sequence shown here is derived from an EMBL/GenBank/DDBJ whole genome shotgun (WGS) entry which is preliminary data.</text>
</comment>
<accession>X1CQH7</accession>
<dbReference type="SUPFAM" id="SSF101898">
    <property type="entry name" value="NHL repeat"/>
    <property type="match status" value="1"/>
</dbReference>
<reference evidence="1" key="1">
    <citation type="journal article" date="2014" name="Front. Microbiol.">
        <title>High frequency of phylogenetically diverse reductive dehalogenase-homologous genes in deep subseafloor sedimentary metagenomes.</title>
        <authorList>
            <person name="Kawai M."/>
            <person name="Futagami T."/>
            <person name="Toyoda A."/>
            <person name="Takaki Y."/>
            <person name="Nishi S."/>
            <person name="Hori S."/>
            <person name="Arai W."/>
            <person name="Tsubouchi T."/>
            <person name="Morono Y."/>
            <person name="Uchiyama I."/>
            <person name="Ito T."/>
            <person name="Fujiyama A."/>
            <person name="Inagaki F."/>
            <person name="Takami H."/>
        </authorList>
    </citation>
    <scope>NUCLEOTIDE SEQUENCE</scope>
    <source>
        <strain evidence="1">Expedition CK06-06</strain>
    </source>
</reference>
<name>X1CQH7_9ZZZZ</name>